<feature type="domain" description="C2H2-type" evidence="4">
    <location>
        <begin position="694"/>
        <end position="721"/>
    </location>
</feature>
<evidence type="ECO:0000256" key="3">
    <source>
        <dbReference type="SAM" id="MobiDB-lite"/>
    </source>
</evidence>
<keyword evidence="1" id="KW-0863">Zinc-finger</keyword>
<feature type="region of interest" description="Disordered" evidence="3">
    <location>
        <begin position="391"/>
        <end position="443"/>
    </location>
</feature>
<evidence type="ECO:0000313" key="5">
    <source>
        <dbReference type="EMBL" id="CAH2215597.1"/>
    </source>
</evidence>
<dbReference type="OrthoDB" id="8117402at2759"/>
<dbReference type="GO" id="GO:0008270">
    <property type="term" value="F:zinc ion binding"/>
    <property type="evidence" value="ECO:0007669"/>
    <property type="project" value="UniProtKB-KW"/>
</dbReference>
<keyword evidence="2" id="KW-0175">Coiled coil</keyword>
<dbReference type="InterPro" id="IPR013087">
    <property type="entry name" value="Znf_C2H2_type"/>
</dbReference>
<feature type="compositionally biased region" description="Basic and acidic residues" evidence="3">
    <location>
        <begin position="411"/>
        <end position="436"/>
    </location>
</feature>
<evidence type="ECO:0000259" key="4">
    <source>
        <dbReference type="PROSITE" id="PS50157"/>
    </source>
</evidence>
<evidence type="ECO:0000256" key="2">
    <source>
        <dbReference type="SAM" id="Coils"/>
    </source>
</evidence>
<keyword evidence="1" id="KW-0862">Zinc</keyword>
<feature type="coiled-coil region" evidence="2">
    <location>
        <begin position="730"/>
        <end position="760"/>
    </location>
</feature>
<feature type="non-terminal residue" evidence="5">
    <location>
        <position position="1"/>
    </location>
</feature>
<reference evidence="5" key="1">
    <citation type="submission" date="2022-03" db="EMBL/GenBank/DDBJ databases">
        <authorList>
            <person name="Lindestad O."/>
        </authorList>
    </citation>
    <scope>NUCLEOTIDE SEQUENCE</scope>
</reference>
<dbReference type="PROSITE" id="PS00028">
    <property type="entry name" value="ZINC_FINGER_C2H2_1"/>
    <property type="match status" value="2"/>
</dbReference>
<dbReference type="Proteomes" id="UP000838756">
    <property type="component" value="Unassembled WGS sequence"/>
</dbReference>
<proteinExistence type="predicted"/>
<evidence type="ECO:0000256" key="1">
    <source>
        <dbReference type="PROSITE-ProRule" id="PRU00042"/>
    </source>
</evidence>
<evidence type="ECO:0000313" key="6">
    <source>
        <dbReference type="Proteomes" id="UP000838756"/>
    </source>
</evidence>
<protein>
    <submittedName>
        <fullName evidence="5">Jg11625 protein</fullName>
    </submittedName>
</protein>
<organism evidence="5 6">
    <name type="scientific">Pararge aegeria aegeria</name>
    <dbReference type="NCBI Taxonomy" id="348720"/>
    <lineage>
        <taxon>Eukaryota</taxon>
        <taxon>Metazoa</taxon>
        <taxon>Ecdysozoa</taxon>
        <taxon>Arthropoda</taxon>
        <taxon>Hexapoda</taxon>
        <taxon>Insecta</taxon>
        <taxon>Pterygota</taxon>
        <taxon>Neoptera</taxon>
        <taxon>Endopterygota</taxon>
        <taxon>Lepidoptera</taxon>
        <taxon>Glossata</taxon>
        <taxon>Ditrysia</taxon>
        <taxon>Papilionoidea</taxon>
        <taxon>Nymphalidae</taxon>
        <taxon>Satyrinae</taxon>
        <taxon>Satyrini</taxon>
        <taxon>Parargina</taxon>
        <taxon>Pararge</taxon>
    </lineage>
</organism>
<dbReference type="PROSITE" id="PS50157">
    <property type="entry name" value="ZINC_FINGER_C2H2_2"/>
    <property type="match status" value="1"/>
</dbReference>
<name>A0A8S4QKP1_9NEOP</name>
<accession>A0A8S4QKP1</accession>
<dbReference type="AlphaFoldDB" id="A0A8S4QKP1"/>
<dbReference type="SMART" id="SM00355">
    <property type="entry name" value="ZnF_C2H2"/>
    <property type="match status" value="3"/>
</dbReference>
<dbReference type="EMBL" id="CAKXAJ010012146">
    <property type="protein sequence ID" value="CAH2215597.1"/>
    <property type="molecule type" value="Genomic_DNA"/>
</dbReference>
<sequence>NEDVTESTEYSEAVLSEDTNIAMSENRTNAGTAVKKFTDFFIEHIIMPSTSNDDARQKETDVYVDVTSHKEAERVRKEMLKRWRKNGGVKPMKRVKRHFDGEIKKSDLHNVISEKIEITVFSETESDVPISEYKSRINSLKESVTTNDTNNSLTNNDVNNGLVIDQENSEINIPKTEKPDEDDSNYENQAINEINRETSNHNNDKEITSDDVETNLQLSSVNEEKTCEKYEIASDNIKLGECKEMNDEITLENNRSINGKIIKINYKQEKQNVKNDAVASTKNHTDSINNNKDLGQVDIENDIETAIQSNASENDEMDYTNSLAESVKLRKRQCVRKVKKISNRYSDNEEDDDLINNSKRNKLASVSDHYENLTNYQLRLTNDEDTQIQNNNLDKLELAKGKRKSKTNFKMPEDDRNANPKSKETNNEMASRKNGETVENVQSNSEVDEINIENHLEERGVRKKRRCVKNSVNTDMNSDGDEEFVPDDETDEEKIKSQKFKLNSHQCYVCFKLYDTKQKLLDHCKEHFDVCNIKMLKKCPLCEFVTNSDLVRHVRLMHKINLNYLYGTLKDRKNNNNRSRFYFNVENNKFNEVEVIPSIKNLNRQAFLKIDRARREKNDKDIKKTKLVKKDGEWIVEKVLINTKKGNYVLPDKVEKELLKGDVNTEKELENGDYCVKMQKLSRIAKKNGQKMLFPCQKCEKICQTFSALKLHIRRHDPNAKPFKKKVWKHKLSAEELKELQDAKEKIKNANANNKNRYEKPKPIIHNHKCDPKLMDFYVKNIKGGDIEFWQFLKIFNKMSRENVNDFPDLENRTEFGNHFYNPDLNTSKESVRSNDRTDLDPIKLASNSGLIPKKTDSVRKKKADLELKIVYAFKPEWNHELARVDAFESRMEDNSDSPELFDRGIIQSTIMVTSAK</sequence>
<gene>
    <name evidence="5" type="primary">jg11625</name>
    <name evidence="5" type="ORF">PAEG_LOCUS3727</name>
</gene>
<keyword evidence="1" id="KW-0479">Metal-binding</keyword>
<comment type="caution">
    <text evidence="5">The sequence shown here is derived from an EMBL/GenBank/DDBJ whole genome shotgun (WGS) entry which is preliminary data.</text>
</comment>
<keyword evidence="6" id="KW-1185">Reference proteome</keyword>